<organism evidence="1 3">
    <name type="scientific">Sphingomonas koreensis</name>
    <dbReference type="NCBI Taxonomy" id="93064"/>
    <lineage>
        <taxon>Bacteria</taxon>
        <taxon>Pseudomonadati</taxon>
        <taxon>Pseudomonadota</taxon>
        <taxon>Alphaproteobacteria</taxon>
        <taxon>Sphingomonadales</taxon>
        <taxon>Sphingomonadaceae</taxon>
        <taxon>Sphingomonas</taxon>
    </lineage>
</organism>
<dbReference type="Proteomes" id="UP000286681">
    <property type="component" value="Unassembled WGS sequence"/>
</dbReference>
<reference evidence="2 4" key="3">
    <citation type="submission" date="2018-07" db="EMBL/GenBank/DDBJ databases">
        <title>Genomic and Epidemiologic Investigation of an Indolent Hospital Outbreak.</title>
        <authorList>
            <person name="Johnson R.C."/>
            <person name="Deming C."/>
            <person name="Conlan S."/>
            <person name="Zellmer C.J."/>
            <person name="Michelin A.V."/>
            <person name="Lee-Lin S."/>
            <person name="Thomas P.J."/>
            <person name="Park M."/>
            <person name="Weingarten R.A."/>
            <person name="Less J."/>
            <person name="Dekker J.P."/>
            <person name="Frank K.M."/>
            <person name="Musser K.A."/>
            <person name="Mcquiston J.R."/>
            <person name="Henderson D.K."/>
            <person name="Lau A.F."/>
            <person name="Palmore T.N."/>
            <person name="Segre J.A."/>
        </authorList>
    </citation>
    <scope>NUCLEOTIDE SEQUENCE [LARGE SCALE GENOMIC DNA]</scope>
    <source>
        <strain evidence="2 4">SK-NIH.Env10_0317</strain>
    </source>
</reference>
<protein>
    <submittedName>
        <fullName evidence="1">Uncharacterized protein</fullName>
    </submittedName>
</protein>
<sequence length="136" mass="15330">MSREQLDEIDLGFSNADAEELFARLGALLPEKKSWSASLRIWGDEKTDDIQVGFDGHTIEDIQVRLNVADLCLPLVGGICDLARHFDCILATRDGAIVQPNREAVVRTILQSRAMRFVRDPHRFLEEAIRLDREGA</sequence>
<reference evidence="1" key="1">
    <citation type="submission" date="2016-12" db="EMBL/GenBank/DDBJ databases">
        <title>Whole genome sequencing of Sphingomonas koreensis.</title>
        <authorList>
            <person name="Conlan S."/>
            <person name="Thomas P.J."/>
            <person name="Mullikin J."/>
            <person name="Palmore T.N."/>
            <person name="Frank K.M."/>
            <person name="Segre J.A."/>
        </authorList>
    </citation>
    <scope>NUCLEOTIDE SEQUENCE</scope>
    <source>
        <strain evidence="1">ABOJV</strain>
    </source>
</reference>
<dbReference type="EMBL" id="CP018820">
    <property type="protein sequence ID" value="APR52675.1"/>
    <property type="molecule type" value="Genomic_DNA"/>
</dbReference>
<evidence type="ECO:0000313" key="2">
    <source>
        <dbReference type="EMBL" id="RSV01865.1"/>
    </source>
</evidence>
<dbReference type="EMBL" id="QQWO01000011">
    <property type="protein sequence ID" value="RSV01865.1"/>
    <property type="molecule type" value="Genomic_DNA"/>
</dbReference>
<evidence type="ECO:0000313" key="3">
    <source>
        <dbReference type="Proteomes" id="UP000185161"/>
    </source>
</evidence>
<evidence type="ECO:0000313" key="1">
    <source>
        <dbReference type="EMBL" id="APR52675.1"/>
    </source>
</evidence>
<name>A0A1L6J9S4_9SPHN</name>
<dbReference type="AlphaFoldDB" id="A0A1L6J9S4"/>
<dbReference type="Proteomes" id="UP000185161">
    <property type="component" value="Chromosome"/>
</dbReference>
<accession>A0A1L6J9S4</accession>
<dbReference type="KEGG" id="skr:BRX40_09780"/>
<keyword evidence="3" id="KW-1185">Reference proteome</keyword>
<gene>
    <name evidence="1" type="ORF">BRX40_09780</name>
    <name evidence="2" type="ORF">CA257_14310</name>
</gene>
<proteinExistence type="predicted"/>
<evidence type="ECO:0000313" key="4">
    <source>
        <dbReference type="Proteomes" id="UP000286681"/>
    </source>
</evidence>
<reference evidence="3" key="2">
    <citation type="submission" date="2016-12" db="EMBL/GenBank/DDBJ databases">
        <title>Whole genome sequencing of Sphingomonas sp. ABOJV.</title>
        <authorList>
            <person name="Conlan S."/>
            <person name="Thomas P.J."/>
            <person name="Mullikin J."/>
            <person name="Palmore T.N."/>
            <person name="Frank K.M."/>
            <person name="Segre J.A."/>
        </authorList>
    </citation>
    <scope>NUCLEOTIDE SEQUENCE [LARGE SCALE GENOMIC DNA]</scope>
    <source>
        <strain evidence="3">ABOJV</strain>
    </source>
</reference>